<dbReference type="GO" id="GO:0003723">
    <property type="term" value="F:RNA binding"/>
    <property type="evidence" value="ECO:0007669"/>
    <property type="project" value="InterPro"/>
</dbReference>
<evidence type="ECO:0000256" key="1">
    <source>
        <dbReference type="ARBA" id="ARBA00022737"/>
    </source>
</evidence>
<evidence type="ECO:0000256" key="2">
    <source>
        <dbReference type="PROSITE-ProRule" id="PRU00708"/>
    </source>
</evidence>
<dbReference type="NCBIfam" id="TIGR00756">
    <property type="entry name" value="PPR"/>
    <property type="match status" value="3"/>
</dbReference>
<evidence type="ECO:0000313" key="3">
    <source>
        <dbReference type="EMBL" id="KAK4429850.1"/>
    </source>
</evidence>
<dbReference type="EMBL" id="JACGWO010000004">
    <property type="protein sequence ID" value="KAK4429850.1"/>
    <property type="molecule type" value="Genomic_DNA"/>
</dbReference>
<feature type="repeat" description="PPR" evidence="2">
    <location>
        <begin position="145"/>
        <end position="179"/>
    </location>
</feature>
<dbReference type="PANTHER" id="PTHR47926">
    <property type="entry name" value="PENTATRICOPEPTIDE REPEAT-CONTAINING PROTEIN"/>
    <property type="match status" value="1"/>
</dbReference>
<protein>
    <submittedName>
        <fullName evidence="3">Pentatricopeptide repeat-containing protein</fullName>
    </submittedName>
</protein>
<dbReference type="InterPro" id="IPR002885">
    <property type="entry name" value="PPR_rpt"/>
</dbReference>
<feature type="repeat" description="PPR" evidence="2">
    <location>
        <begin position="13"/>
        <end position="47"/>
    </location>
</feature>
<dbReference type="InterPro" id="IPR046848">
    <property type="entry name" value="E_motif"/>
</dbReference>
<dbReference type="Proteomes" id="UP001293254">
    <property type="component" value="Unassembled WGS sequence"/>
</dbReference>
<dbReference type="InterPro" id="IPR046960">
    <property type="entry name" value="PPR_At4g14850-like_plant"/>
</dbReference>
<reference evidence="3" key="2">
    <citation type="journal article" date="2024" name="Plant">
        <title>Genomic evolution and insights into agronomic trait innovations of Sesamum species.</title>
        <authorList>
            <person name="Miao H."/>
            <person name="Wang L."/>
            <person name="Qu L."/>
            <person name="Liu H."/>
            <person name="Sun Y."/>
            <person name="Le M."/>
            <person name="Wang Q."/>
            <person name="Wei S."/>
            <person name="Zheng Y."/>
            <person name="Lin W."/>
            <person name="Duan Y."/>
            <person name="Cao H."/>
            <person name="Xiong S."/>
            <person name="Wang X."/>
            <person name="Wei L."/>
            <person name="Li C."/>
            <person name="Ma Q."/>
            <person name="Ju M."/>
            <person name="Zhao R."/>
            <person name="Li G."/>
            <person name="Mu C."/>
            <person name="Tian Q."/>
            <person name="Mei H."/>
            <person name="Zhang T."/>
            <person name="Gao T."/>
            <person name="Zhang H."/>
        </authorList>
    </citation>
    <scope>NUCLEOTIDE SEQUENCE</scope>
    <source>
        <strain evidence="3">3651</strain>
    </source>
</reference>
<dbReference type="GO" id="GO:0099402">
    <property type="term" value="P:plant organ development"/>
    <property type="evidence" value="ECO:0007669"/>
    <property type="project" value="UniProtKB-ARBA"/>
</dbReference>
<dbReference type="Pfam" id="PF01535">
    <property type="entry name" value="PPR"/>
    <property type="match status" value="2"/>
</dbReference>
<name>A0AAE1YGG8_9LAMI</name>
<dbReference type="InterPro" id="IPR011990">
    <property type="entry name" value="TPR-like_helical_dom_sf"/>
</dbReference>
<dbReference type="AlphaFoldDB" id="A0AAE1YGG8"/>
<organism evidence="3 4">
    <name type="scientific">Sesamum alatum</name>
    <dbReference type="NCBI Taxonomy" id="300844"/>
    <lineage>
        <taxon>Eukaryota</taxon>
        <taxon>Viridiplantae</taxon>
        <taxon>Streptophyta</taxon>
        <taxon>Embryophyta</taxon>
        <taxon>Tracheophyta</taxon>
        <taxon>Spermatophyta</taxon>
        <taxon>Magnoliopsida</taxon>
        <taxon>eudicotyledons</taxon>
        <taxon>Gunneridae</taxon>
        <taxon>Pentapetalae</taxon>
        <taxon>asterids</taxon>
        <taxon>lamiids</taxon>
        <taxon>Lamiales</taxon>
        <taxon>Pedaliaceae</taxon>
        <taxon>Sesamum</taxon>
    </lineage>
</organism>
<dbReference type="Pfam" id="PF13041">
    <property type="entry name" value="PPR_2"/>
    <property type="match status" value="2"/>
</dbReference>
<sequence>MALKLFVAMPEKDVVSWTAVITGLCRDSQVDDAWHLFKQMPEANAVSWSSIISGFQQNGFAIESLNVFREMLLVGVEPTPHLFTSVLSACADLAIVSAGEQVYCQLLKRGFHGNNHVGNSAISMFVKTGSFHNARRIFLDLDKPDRVTWNAMIVGFAQHGYGLEAMMIFHQMQKAQVLPDGISYMGVLHGCSHCGFVHEGREYFQSMKMDHGISPGPEHFSAMVDLYARAGKLKEAYDVILDLPFEPTTIFWRTLLNGCRIWGNTELSVYAAEQILELEPYNSSACLMVINIFALAGKWKEVAKMRAQMRDAEATKELGCSWIDIKGKNHLFTIRDEIHPEADQIYAVVELLAYDIEKYYLRLDRFADGSFSKNIDVFVLFSSTVLALHENEYGMLTAFMRYMLALSISFCFSFLRAAADECVLDMRTPSSWNESDAVEGNWGGFLSNNSCRSPFERYLMRPLVSKEPSSAEISLKEVVLTTNNLRASNFIGQGVAGKVYKGGSVKRSADGSR</sequence>
<dbReference type="Gene3D" id="1.25.40.10">
    <property type="entry name" value="Tetratricopeptide repeat domain"/>
    <property type="match status" value="2"/>
</dbReference>
<evidence type="ECO:0000313" key="4">
    <source>
        <dbReference type="Proteomes" id="UP001293254"/>
    </source>
</evidence>
<dbReference type="PROSITE" id="PS51375">
    <property type="entry name" value="PPR"/>
    <property type="match status" value="2"/>
</dbReference>
<keyword evidence="4" id="KW-1185">Reference proteome</keyword>
<accession>A0AAE1YGG8</accession>
<reference evidence="3" key="1">
    <citation type="submission" date="2020-06" db="EMBL/GenBank/DDBJ databases">
        <authorList>
            <person name="Li T."/>
            <person name="Hu X."/>
            <person name="Zhang T."/>
            <person name="Song X."/>
            <person name="Zhang H."/>
            <person name="Dai N."/>
            <person name="Sheng W."/>
            <person name="Hou X."/>
            <person name="Wei L."/>
        </authorList>
    </citation>
    <scope>NUCLEOTIDE SEQUENCE</scope>
    <source>
        <strain evidence="3">3651</strain>
        <tissue evidence="3">Leaf</tissue>
    </source>
</reference>
<proteinExistence type="predicted"/>
<keyword evidence="1" id="KW-0677">Repeat</keyword>
<dbReference type="FunFam" id="1.25.40.10:FF:000158">
    <property type="entry name" value="pentatricopeptide repeat-containing protein At2g33680"/>
    <property type="match status" value="1"/>
</dbReference>
<dbReference type="GO" id="GO:0009451">
    <property type="term" value="P:RNA modification"/>
    <property type="evidence" value="ECO:0007669"/>
    <property type="project" value="InterPro"/>
</dbReference>
<comment type="caution">
    <text evidence="3">The sequence shown here is derived from an EMBL/GenBank/DDBJ whole genome shotgun (WGS) entry which is preliminary data.</text>
</comment>
<dbReference type="Pfam" id="PF20431">
    <property type="entry name" value="E_motif"/>
    <property type="match status" value="1"/>
</dbReference>
<gene>
    <name evidence="3" type="ORF">Salat_1285700</name>
</gene>